<dbReference type="UniPathway" id="UPA00031">
    <property type="reaction ID" value="UER00012"/>
</dbReference>
<protein>
    <recommendedName>
        <fullName evidence="6">Histidinol-phosphate aminotransferase</fullName>
        <ecNumber evidence="6">2.6.1.9</ecNumber>
    </recommendedName>
    <alternativeName>
        <fullName evidence="6">Imidazole acetol-phosphate transaminase</fullName>
    </alternativeName>
</protein>
<dbReference type="GO" id="GO:0000105">
    <property type="term" value="P:L-histidine biosynthetic process"/>
    <property type="evidence" value="ECO:0007669"/>
    <property type="project" value="UniProtKB-UniRule"/>
</dbReference>
<comment type="catalytic activity">
    <reaction evidence="6">
        <text>L-histidinol phosphate + 2-oxoglutarate = 3-(imidazol-4-yl)-2-oxopropyl phosphate + L-glutamate</text>
        <dbReference type="Rhea" id="RHEA:23744"/>
        <dbReference type="ChEBI" id="CHEBI:16810"/>
        <dbReference type="ChEBI" id="CHEBI:29985"/>
        <dbReference type="ChEBI" id="CHEBI:57766"/>
        <dbReference type="ChEBI" id="CHEBI:57980"/>
        <dbReference type="EC" id="2.6.1.9"/>
    </reaction>
</comment>
<dbReference type="EMBL" id="VBAK01000125">
    <property type="protein sequence ID" value="TMI89331.1"/>
    <property type="molecule type" value="Genomic_DNA"/>
</dbReference>
<dbReference type="InterPro" id="IPR015422">
    <property type="entry name" value="PyrdxlP-dep_Trfase_small"/>
</dbReference>
<dbReference type="Gene3D" id="3.90.1150.10">
    <property type="entry name" value="Aspartate Aminotransferase, domain 1"/>
    <property type="match status" value="1"/>
</dbReference>
<evidence type="ECO:0000313" key="9">
    <source>
        <dbReference type="Proteomes" id="UP000318509"/>
    </source>
</evidence>
<dbReference type="NCBIfam" id="TIGR01141">
    <property type="entry name" value="hisC"/>
    <property type="match status" value="1"/>
</dbReference>
<dbReference type="InterPro" id="IPR005861">
    <property type="entry name" value="HisP_aminotrans"/>
</dbReference>
<comment type="pathway">
    <text evidence="6">Amino-acid biosynthesis; L-histidine biosynthesis; L-histidine from 5-phospho-alpha-D-ribose 1-diphosphate: step 7/9.</text>
</comment>
<accession>A0A537K0M3</accession>
<dbReference type="Pfam" id="PF00155">
    <property type="entry name" value="Aminotran_1_2"/>
    <property type="match status" value="1"/>
</dbReference>
<dbReference type="InterPro" id="IPR015421">
    <property type="entry name" value="PyrdxlP-dep_Trfase_major"/>
</dbReference>
<dbReference type="SUPFAM" id="SSF53383">
    <property type="entry name" value="PLP-dependent transferases"/>
    <property type="match status" value="1"/>
</dbReference>
<evidence type="ECO:0000256" key="2">
    <source>
        <dbReference type="ARBA" id="ARBA00011738"/>
    </source>
</evidence>
<sequence>MTQPRPRARRALAALEPYIPGRSAEEVMARFGLTQVVKLGSNENPLGVSPRVRDAVIRILDRAHHYPDGESTRLRGRLAGRFGLTPEHFCVANGADNILTCLGLAFVERGDRCVTGLPTYTAYAGLVRLLEGELVEVPLREWTFDVRALAEAAAGAKAVIVCNPNNPTGSILRHDELQALAEGVPPDALLVVDEAYAEWVDDPAFPDSVALLRRHPNIVIVRTFSKIYGLAGLRVGYAIGAPEIVASLNQVREPFPVDRLAQAAAEAALDDDAYARAAYENNRAGKAALAQGLTALGLRPLPSQANFVLVDLGRPAATVAERLLERGVIIRPGGMWRLPMWARITVGTPQEIARLLEALSTVLRQPA</sequence>
<comment type="caution">
    <text evidence="8">The sequence shown here is derived from an EMBL/GenBank/DDBJ whole genome shotgun (WGS) entry which is preliminary data.</text>
</comment>
<comment type="similarity">
    <text evidence="6">Belongs to the class-II pyridoxal-phosphate-dependent aminotransferase family. Histidinol-phosphate aminotransferase subfamily.</text>
</comment>
<keyword evidence="4 6" id="KW-0808">Transferase</keyword>
<keyword evidence="5 6" id="KW-0663">Pyridoxal phosphate</keyword>
<evidence type="ECO:0000256" key="5">
    <source>
        <dbReference type="ARBA" id="ARBA00022898"/>
    </source>
</evidence>
<proteinExistence type="inferred from homology"/>
<dbReference type="InterPro" id="IPR050106">
    <property type="entry name" value="HistidinolP_aminotransfase"/>
</dbReference>
<dbReference type="Proteomes" id="UP000318509">
    <property type="component" value="Unassembled WGS sequence"/>
</dbReference>
<keyword evidence="3 6" id="KW-0032">Aminotransferase</keyword>
<evidence type="ECO:0000256" key="4">
    <source>
        <dbReference type="ARBA" id="ARBA00022679"/>
    </source>
</evidence>
<evidence type="ECO:0000256" key="6">
    <source>
        <dbReference type="HAMAP-Rule" id="MF_01023"/>
    </source>
</evidence>
<dbReference type="Gene3D" id="3.40.640.10">
    <property type="entry name" value="Type I PLP-dependent aspartate aminotransferase-like (Major domain)"/>
    <property type="match status" value="1"/>
</dbReference>
<dbReference type="EC" id="2.6.1.9" evidence="6"/>
<feature type="domain" description="Aminotransferase class I/classII large" evidence="7">
    <location>
        <begin position="35"/>
        <end position="359"/>
    </location>
</feature>
<dbReference type="CDD" id="cd00609">
    <property type="entry name" value="AAT_like"/>
    <property type="match status" value="1"/>
</dbReference>
<keyword evidence="6" id="KW-0028">Amino-acid biosynthesis</keyword>
<feature type="modified residue" description="N6-(pyridoxal phosphate)lysine" evidence="6">
    <location>
        <position position="226"/>
    </location>
</feature>
<evidence type="ECO:0000256" key="3">
    <source>
        <dbReference type="ARBA" id="ARBA00022576"/>
    </source>
</evidence>
<dbReference type="InterPro" id="IPR015424">
    <property type="entry name" value="PyrdxlP-dep_Trfase"/>
</dbReference>
<dbReference type="InterPro" id="IPR004839">
    <property type="entry name" value="Aminotransferase_I/II_large"/>
</dbReference>
<dbReference type="PANTHER" id="PTHR43643:SF3">
    <property type="entry name" value="HISTIDINOL-PHOSPHATE AMINOTRANSFERASE"/>
    <property type="match status" value="1"/>
</dbReference>
<reference evidence="8 9" key="1">
    <citation type="journal article" date="2019" name="Nat. Microbiol.">
        <title>Mediterranean grassland soil C-N compound turnover is dependent on rainfall and depth, and is mediated by genomically divergent microorganisms.</title>
        <authorList>
            <person name="Diamond S."/>
            <person name="Andeer P.F."/>
            <person name="Li Z."/>
            <person name="Crits-Christoph A."/>
            <person name="Burstein D."/>
            <person name="Anantharaman K."/>
            <person name="Lane K.R."/>
            <person name="Thomas B.C."/>
            <person name="Pan C."/>
            <person name="Northen T.R."/>
            <person name="Banfield J.F."/>
        </authorList>
    </citation>
    <scope>NUCLEOTIDE SEQUENCE [LARGE SCALE GENOMIC DNA]</scope>
    <source>
        <strain evidence="8">NP_3</strain>
    </source>
</reference>
<dbReference type="PANTHER" id="PTHR43643">
    <property type="entry name" value="HISTIDINOL-PHOSPHATE AMINOTRANSFERASE 2"/>
    <property type="match status" value="1"/>
</dbReference>
<dbReference type="GO" id="GO:0004400">
    <property type="term" value="F:histidinol-phosphate transaminase activity"/>
    <property type="evidence" value="ECO:0007669"/>
    <property type="project" value="UniProtKB-UniRule"/>
</dbReference>
<dbReference type="AlphaFoldDB" id="A0A537K0M3"/>
<evidence type="ECO:0000256" key="1">
    <source>
        <dbReference type="ARBA" id="ARBA00001933"/>
    </source>
</evidence>
<evidence type="ECO:0000313" key="8">
    <source>
        <dbReference type="EMBL" id="TMI89331.1"/>
    </source>
</evidence>
<keyword evidence="6" id="KW-0368">Histidine biosynthesis</keyword>
<organism evidence="8 9">
    <name type="scientific">Candidatus Segetimicrobium genomatis</name>
    <dbReference type="NCBI Taxonomy" id="2569760"/>
    <lineage>
        <taxon>Bacteria</taxon>
        <taxon>Bacillati</taxon>
        <taxon>Candidatus Sysuimicrobiota</taxon>
        <taxon>Candidatus Sysuimicrobiia</taxon>
        <taxon>Candidatus Sysuimicrobiales</taxon>
        <taxon>Candidatus Segetimicrobiaceae</taxon>
        <taxon>Candidatus Segetimicrobium</taxon>
    </lineage>
</organism>
<evidence type="ECO:0000259" key="7">
    <source>
        <dbReference type="Pfam" id="PF00155"/>
    </source>
</evidence>
<dbReference type="GO" id="GO:0030170">
    <property type="term" value="F:pyridoxal phosphate binding"/>
    <property type="evidence" value="ECO:0007669"/>
    <property type="project" value="InterPro"/>
</dbReference>
<gene>
    <name evidence="6 8" type="primary">hisC</name>
    <name evidence="8" type="ORF">E6H00_10060</name>
</gene>
<dbReference type="HAMAP" id="MF_01023">
    <property type="entry name" value="HisC_aminotrans_2"/>
    <property type="match status" value="1"/>
</dbReference>
<comment type="cofactor">
    <cofactor evidence="1 6">
        <name>pyridoxal 5'-phosphate</name>
        <dbReference type="ChEBI" id="CHEBI:597326"/>
    </cofactor>
</comment>
<comment type="subunit">
    <text evidence="2 6">Homodimer.</text>
</comment>
<name>A0A537K0M3_9BACT</name>